<keyword evidence="3" id="KW-1185">Reference proteome</keyword>
<dbReference type="EMBL" id="JASCZI010212099">
    <property type="protein sequence ID" value="MED6198330.1"/>
    <property type="molecule type" value="Genomic_DNA"/>
</dbReference>
<gene>
    <name evidence="2" type="ORF">PIB30_065369</name>
</gene>
<accession>A0ABU6XJT9</accession>
<evidence type="ECO:0000256" key="1">
    <source>
        <dbReference type="SAM" id="MobiDB-lite"/>
    </source>
</evidence>
<evidence type="ECO:0000313" key="2">
    <source>
        <dbReference type="EMBL" id="MED6198330.1"/>
    </source>
</evidence>
<organism evidence="2 3">
    <name type="scientific">Stylosanthes scabra</name>
    <dbReference type="NCBI Taxonomy" id="79078"/>
    <lineage>
        <taxon>Eukaryota</taxon>
        <taxon>Viridiplantae</taxon>
        <taxon>Streptophyta</taxon>
        <taxon>Embryophyta</taxon>
        <taxon>Tracheophyta</taxon>
        <taxon>Spermatophyta</taxon>
        <taxon>Magnoliopsida</taxon>
        <taxon>eudicotyledons</taxon>
        <taxon>Gunneridae</taxon>
        <taxon>Pentapetalae</taxon>
        <taxon>rosids</taxon>
        <taxon>fabids</taxon>
        <taxon>Fabales</taxon>
        <taxon>Fabaceae</taxon>
        <taxon>Papilionoideae</taxon>
        <taxon>50 kb inversion clade</taxon>
        <taxon>dalbergioids sensu lato</taxon>
        <taxon>Dalbergieae</taxon>
        <taxon>Pterocarpus clade</taxon>
        <taxon>Stylosanthes</taxon>
    </lineage>
</organism>
<feature type="region of interest" description="Disordered" evidence="1">
    <location>
        <begin position="1"/>
        <end position="24"/>
    </location>
</feature>
<dbReference type="Proteomes" id="UP001341840">
    <property type="component" value="Unassembled WGS sequence"/>
</dbReference>
<name>A0ABU6XJT9_9FABA</name>
<reference evidence="2 3" key="1">
    <citation type="journal article" date="2023" name="Plants (Basel)">
        <title>Bridging the Gap: Combining Genomics and Transcriptomics Approaches to Understand Stylosanthes scabra, an Orphan Legume from the Brazilian Caatinga.</title>
        <authorList>
            <person name="Ferreira-Neto J.R.C."/>
            <person name="da Silva M.D."/>
            <person name="Binneck E."/>
            <person name="de Melo N.F."/>
            <person name="da Silva R.H."/>
            <person name="de Melo A.L.T.M."/>
            <person name="Pandolfi V."/>
            <person name="Bustamante F.O."/>
            <person name="Brasileiro-Vidal A.C."/>
            <person name="Benko-Iseppon A.M."/>
        </authorList>
    </citation>
    <scope>NUCLEOTIDE SEQUENCE [LARGE SCALE GENOMIC DNA]</scope>
    <source>
        <tissue evidence="2">Leaves</tissue>
    </source>
</reference>
<comment type="caution">
    <text evidence="2">The sequence shown here is derived from an EMBL/GenBank/DDBJ whole genome shotgun (WGS) entry which is preliminary data.</text>
</comment>
<protein>
    <submittedName>
        <fullName evidence="2">Uncharacterized protein</fullName>
    </submittedName>
</protein>
<proteinExistence type="predicted"/>
<evidence type="ECO:0000313" key="3">
    <source>
        <dbReference type="Proteomes" id="UP001341840"/>
    </source>
</evidence>
<sequence>MANDSVTLSERRVPVTGAPPSKRGTKSLAMIQSYVENGYSNEVDKEAAVVSLEHDNDTLDVVAMLEEYVTSIKCKTFGKRLSGIKHGAKLLITKRNMIRMSSIRPTDTVGKGKEKIDAAE</sequence>